<dbReference type="AlphaFoldDB" id="A0A062Y1Z3"/>
<dbReference type="NCBIfam" id="TIGR00762">
    <property type="entry name" value="DegV"/>
    <property type="match status" value="1"/>
</dbReference>
<dbReference type="InterPro" id="IPR001789">
    <property type="entry name" value="Sig_transdc_resp-reg_receiver"/>
</dbReference>
<evidence type="ECO:0000256" key="1">
    <source>
        <dbReference type="ARBA" id="ARBA00023121"/>
    </source>
</evidence>
<evidence type="ECO:0000313" key="5">
    <source>
        <dbReference type="Proteomes" id="UP000027284"/>
    </source>
</evidence>
<name>A0A062Y1Z3_9BACT</name>
<dbReference type="GO" id="GO:0008289">
    <property type="term" value="F:lipid binding"/>
    <property type="evidence" value="ECO:0007669"/>
    <property type="project" value="UniProtKB-KW"/>
</dbReference>
<protein>
    <recommendedName>
        <fullName evidence="3">Response regulatory domain-containing protein</fullName>
    </recommendedName>
</protein>
<feature type="modified residue" description="4-aspartylphosphate" evidence="2">
    <location>
        <position position="54"/>
    </location>
</feature>
<dbReference type="InterPro" id="IPR011006">
    <property type="entry name" value="CheY-like_superfamily"/>
</dbReference>
<comment type="caution">
    <text evidence="4">The sequence shown here is derived from an EMBL/GenBank/DDBJ whole genome shotgun (WGS) entry which is preliminary data.</text>
</comment>
<dbReference type="InterPro" id="IPR043168">
    <property type="entry name" value="DegV_C"/>
</dbReference>
<dbReference type="SUPFAM" id="SSF82549">
    <property type="entry name" value="DAK1/DegV-like"/>
    <property type="match status" value="1"/>
</dbReference>
<dbReference type="PANTHER" id="PTHR33434">
    <property type="entry name" value="DEGV DOMAIN-CONTAINING PROTEIN DR_1986-RELATED"/>
    <property type="match status" value="1"/>
</dbReference>
<dbReference type="PROSITE" id="PS51482">
    <property type="entry name" value="DEGV"/>
    <property type="match status" value="1"/>
</dbReference>
<dbReference type="SUPFAM" id="SSF52172">
    <property type="entry name" value="CheY-like"/>
    <property type="match status" value="1"/>
</dbReference>
<dbReference type="RefSeq" id="WP_081799835.1">
    <property type="nucleotide sequence ID" value="NZ_JMFG01000004.1"/>
</dbReference>
<proteinExistence type="predicted"/>
<keyword evidence="5" id="KW-1185">Reference proteome</keyword>
<evidence type="ECO:0000259" key="3">
    <source>
        <dbReference type="PROSITE" id="PS50110"/>
    </source>
</evidence>
<evidence type="ECO:0000256" key="2">
    <source>
        <dbReference type="PROSITE-ProRule" id="PRU00169"/>
    </source>
</evidence>
<dbReference type="Gene3D" id="3.30.1180.10">
    <property type="match status" value="1"/>
</dbReference>
<dbReference type="PANTHER" id="PTHR33434:SF2">
    <property type="entry name" value="FATTY ACID-BINDING PROTEIN TM_1468"/>
    <property type="match status" value="1"/>
</dbReference>
<organism evidence="4 5">
    <name type="scientific">Thermoanaerobaculum aquaticum</name>
    <dbReference type="NCBI Taxonomy" id="1312852"/>
    <lineage>
        <taxon>Bacteria</taxon>
        <taxon>Pseudomonadati</taxon>
        <taxon>Acidobacteriota</taxon>
        <taxon>Thermoanaerobaculia</taxon>
        <taxon>Thermoanaerobaculales</taxon>
        <taxon>Thermoanaerobaculaceae</taxon>
        <taxon>Thermoanaerobaculum</taxon>
    </lineage>
</organism>
<dbReference type="InterPro" id="IPR003797">
    <property type="entry name" value="DegV"/>
</dbReference>
<accession>A0A062Y1Z3</accession>
<dbReference type="Proteomes" id="UP000027284">
    <property type="component" value="Unassembled WGS sequence"/>
</dbReference>
<feature type="domain" description="Response regulatory" evidence="3">
    <location>
        <begin position="5"/>
        <end position="115"/>
    </location>
</feature>
<dbReference type="OrthoDB" id="9760324at2"/>
<dbReference type="GO" id="GO:0000160">
    <property type="term" value="P:phosphorelay signal transduction system"/>
    <property type="evidence" value="ECO:0007669"/>
    <property type="project" value="InterPro"/>
</dbReference>
<dbReference type="Gene3D" id="3.40.50.2300">
    <property type="match status" value="1"/>
</dbReference>
<dbReference type="EMBL" id="JMFG01000004">
    <property type="protein sequence ID" value="KDA54800.1"/>
    <property type="molecule type" value="Genomic_DNA"/>
</dbReference>
<dbReference type="InterPro" id="IPR050270">
    <property type="entry name" value="DegV_domain_contain"/>
</dbReference>
<dbReference type="PROSITE" id="PS50110">
    <property type="entry name" value="RESPONSE_REGULATORY"/>
    <property type="match status" value="1"/>
</dbReference>
<dbReference type="STRING" id="1312852.EG19_09125"/>
<dbReference type="Gene3D" id="3.40.50.10170">
    <property type="match status" value="1"/>
</dbReference>
<keyword evidence="1" id="KW-0446">Lipid-binding</keyword>
<dbReference type="Pfam" id="PF02645">
    <property type="entry name" value="DegV"/>
    <property type="match status" value="1"/>
</dbReference>
<evidence type="ECO:0000313" key="4">
    <source>
        <dbReference type="EMBL" id="KDA54800.1"/>
    </source>
</evidence>
<gene>
    <name evidence="4" type="ORF">EG19_09125</name>
</gene>
<reference evidence="4 5" key="1">
    <citation type="submission" date="2014-04" db="EMBL/GenBank/DDBJ databases">
        <title>The Genome Sequence of Thermoanaerobaculum aquaticum MP-01, The First Cultivated Group 23 Acidobacterium.</title>
        <authorList>
            <person name="Stamps B.W."/>
            <person name="Losey N.A."/>
            <person name="Lawson P.A."/>
            <person name="Stevenson B.S."/>
        </authorList>
    </citation>
    <scope>NUCLEOTIDE SEQUENCE [LARGE SCALE GENOMIC DNA]</scope>
    <source>
        <strain evidence="4 5">MP-01</strain>
    </source>
</reference>
<keyword evidence="2" id="KW-0597">Phosphoprotein</keyword>
<sequence>MARPTVLVVDPETHRRQELTQGLASFGYEVVAAGDEAEGRKFALGLGPQVVVADAKLGGFGDATILGEFAAESKPLLILLVETEAAAEEVPEEAYAVPTQGLTTKALLRKLRTVLVGKEVGLKADERLESLLGDESALAFFDLLPLLQRSVVTGRVLFAGGEVALEGGEVIAARLGPARGVKAFARLGRVGHGTYRVLLGLPGAEREIREDLLTLMATAIEDQHTFNELVSQFPGLEARVQVVMGPGFFATQFTTAQQQILGASQDSPSLRELLDRVPLLDGQVLAELVRLKELGFVAFAEPELKVRVVTDSTSDLPPEVAAQHHIQVVPVTVFLGEEIHKDGVDITPREFYRRLASEKDLHPRTNPPTPGEFLTAYRQVVEKSDVVSVHISEKMSQTVVHARQAITENRDKLEALAANRGLLQVEVVDSRAVSAALGTLAVFAARMAFRGLAPAEIRKRLEDMRERMHMIFVVDTLEYLARGGRIGKARALLGQMLGIKPILTVADGEVAPLDKVRGGRAAHPRVIELFKKRVDAAQPVVVAIAHAQAPVWADRLKNLIQDNFKVSELLECEIGPTVGTHVGPGTVGAVMFQPRPDEQPLIAPLPTS</sequence>